<organism evidence="1">
    <name type="scientific">Arundo donax</name>
    <name type="common">Giant reed</name>
    <name type="synonym">Donax arundinaceus</name>
    <dbReference type="NCBI Taxonomy" id="35708"/>
    <lineage>
        <taxon>Eukaryota</taxon>
        <taxon>Viridiplantae</taxon>
        <taxon>Streptophyta</taxon>
        <taxon>Embryophyta</taxon>
        <taxon>Tracheophyta</taxon>
        <taxon>Spermatophyta</taxon>
        <taxon>Magnoliopsida</taxon>
        <taxon>Liliopsida</taxon>
        <taxon>Poales</taxon>
        <taxon>Poaceae</taxon>
        <taxon>PACMAD clade</taxon>
        <taxon>Arundinoideae</taxon>
        <taxon>Arundineae</taxon>
        <taxon>Arundo</taxon>
    </lineage>
</organism>
<proteinExistence type="predicted"/>
<sequence>MSSDASTAIIHQCICAKALAAPWTMGVTEYGFVFMHAEQHSTRHANLLRITA</sequence>
<accession>A0A0A9CBU8</accession>
<evidence type="ECO:0000313" key="1">
    <source>
        <dbReference type="EMBL" id="JAD70875.1"/>
    </source>
</evidence>
<name>A0A0A9CBU8_ARUDO</name>
<reference evidence="1" key="2">
    <citation type="journal article" date="2015" name="Data Brief">
        <title>Shoot transcriptome of the giant reed, Arundo donax.</title>
        <authorList>
            <person name="Barrero R.A."/>
            <person name="Guerrero F.D."/>
            <person name="Moolhuijzen P."/>
            <person name="Goolsby J.A."/>
            <person name="Tidwell J."/>
            <person name="Bellgard S.E."/>
            <person name="Bellgard M.I."/>
        </authorList>
    </citation>
    <scope>NUCLEOTIDE SEQUENCE</scope>
    <source>
        <tissue evidence="1">Shoot tissue taken approximately 20 cm above the soil surface</tissue>
    </source>
</reference>
<reference evidence="1" key="1">
    <citation type="submission" date="2014-09" db="EMBL/GenBank/DDBJ databases">
        <authorList>
            <person name="Magalhaes I.L.F."/>
            <person name="Oliveira U."/>
            <person name="Santos F.R."/>
            <person name="Vidigal T.H.D.A."/>
            <person name="Brescovit A.D."/>
            <person name="Santos A.J."/>
        </authorList>
    </citation>
    <scope>NUCLEOTIDE SEQUENCE</scope>
    <source>
        <tissue evidence="1">Shoot tissue taken approximately 20 cm above the soil surface</tissue>
    </source>
</reference>
<protein>
    <submittedName>
        <fullName evidence="1">Uncharacterized protein</fullName>
    </submittedName>
</protein>
<dbReference type="AlphaFoldDB" id="A0A0A9CBU8"/>
<dbReference type="EMBL" id="GBRH01227020">
    <property type="protein sequence ID" value="JAD70875.1"/>
    <property type="molecule type" value="Transcribed_RNA"/>
</dbReference>